<protein>
    <submittedName>
        <fullName evidence="2">Uncharacterized protein</fullName>
    </submittedName>
</protein>
<comment type="caution">
    <text evidence="2">The sequence shown here is derived from an EMBL/GenBank/DDBJ whole genome shotgun (WGS) entry which is preliminary data.</text>
</comment>
<reference evidence="2 3" key="1">
    <citation type="submission" date="2017-12" db="EMBL/GenBank/DDBJ databases">
        <title>Comparative genomics of Botrytis spp.</title>
        <authorList>
            <person name="Valero-Jimenez C.A."/>
            <person name="Tapia P."/>
            <person name="Veloso J."/>
            <person name="Silva-Moreno E."/>
            <person name="Staats M."/>
            <person name="Valdes J.H."/>
            <person name="Van Kan J.A.L."/>
        </authorList>
    </citation>
    <scope>NUCLEOTIDE SEQUENCE [LARGE SCALE GENOMIC DNA]</scope>
    <source>
        <strain evidence="2 3">Bp0003</strain>
    </source>
</reference>
<evidence type="ECO:0000313" key="3">
    <source>
        <dbReference type="Proteomes" id="UP000297910"/>
    </source>
</evidence>
<evidence type="ECO:0000256" key="1">
    <source>
        <dbReference type="SAM" id="Phobius"/>
    </source>
</evidence>
<feature type="transmembrane region" description="Helical" evidence="1">
    <location>
        <begin position="213"/>
        <end position="234"/>
    </location>
</feature>
<sequence>MPEPPALVSTTVSSSSLTLSALTEATFLKLCVGAGKKLKQFSEINLVGTKHDDDMFKRVNEKYFELRGARSKLWLIKPALVYFVRFSVEQRHRVGILQKPLSLPPKIEVYQDRWIYDPCPLDERELPVPENVILHYLNCISPTSILFWTRRVPRKCKRSILHNGAALVALGWGIHIDEGLNYKVIFFIKFVALVISGIIALAWSLAKGDFQGAFCFASWFIASVNALLLTLMYWSNE</sequence>
<feature type="transmembrane region" description="Helical" evidence="1">
    <location>
        <begin position="160"/>
        <end position="176"/>
    </location>
</feature>
<keyword evidence="1" id="KW-0812">Transmembrane</keyword>
<keyword evidence="1" id="KW-1133">Transmembrane helix</keyword>
<feature type="transmembrane region" description="Helical" evidence="1">
    <location>
        <begin position="182"/>
        <end position="206"/>
    </location>
</feature>
<gene>
    <name evidence="2" type="ORF">BPAE_0379g00040</name>
</gene>
<keyword evidence="1" id="KW-0472">Membrane</keyword>
<accession>A0A4Z1F449</accession>
<name>A0A4Z1F449_9HELO</name>
<evidence type="ECO:0000313" key="2">
    <source>
        <dbReference type="EMBL" id="TGO18480.1"/>
    </source>
</evidence>
<dbReference type="Proteomes" id="UP000297910">
    <property type="component" value="Unassembled WGS sequence"/>
</dbReference>
<keyword evidence="3" id="KW-1185">Reference proteome</keyword>
<dbReference type="AlphaFoldDB" id="A0A4Z1F449"/>
<proteinExistence type="predicted"/>
<dbReference type="EMBL" id="PQXI01000377">
    <property type="protein sequence ID" value="TGO18480.1"/>
    <property type="molecule type" value="Genomic_DNA"/>
</dbReference>
<organism evidence="2 3">
    <name type="scientific">Botrytis paeoniae</name>
    <dbReference type="NCBI Taxonomy" id="278948"/>
    <lineage>
        <taxon>Eukaryota</taxon>
        <taxon>Fungi</taxon>
        <taxon>Dikarya</taxon>
        <taxon>Ascomycota</taxon>
        <taxon>Pezizomycotina</taxon>
        <taxon>Leotiomycetes</taxon>
        <taxon>Helotiales</taxon>
        <taxon>Sclerotiniaceae</taxon>
        <taxon>Botrytis</taxon>
    </lineage>
</organism>